<evidence type="ECO:0000313" key="3">
    <source>
        <dbReference type="EMBL" id="EPQ26998.1"/>
    </source>
</evidence>
<dbReference type="RefSeq" id="XP_007881007.1">
    <property type="nucleotide sequence ID" value="XM_007882816.1"/>
</dbReference>
<dbReference type="EMBL" id="KE361641">
    <property type="protein sequence ID" value="EPQ26998.1"/>
    <property type="molecule type" value="Genomic_DNA"/>
</dbReference>
<feature type="transmembrane region" description="Helical" evidence="2">
    <location>
        <begin position="157"/>
        <end position="189"/>
    </location>
</feature>
<feature type="region of interest" description="Disordered" evidence="1">
    <location>
        <begin position="27"/>
        <end position="51"/>
    </location>
</feature>
<feature type="transmembrane region" description="Helical" evidence="2">
    <location>
        <begin position="407"/>
        <end position="429"/>
    </location>
</feature>
<protein>
    <submittedName>
        <fullName evidence="3">Uncharacterized protein</fullName>
    </submittedName>
</protein>
<gene>
    <name evidence="3" type="ORF">PFL1_05283</name>
</gene>
<evidence type="ECO:0000256" key="2">
    <source>
        <dbReference type="SAM" id="Phobius"/>
    </source>
</evidence>
<dbReference type="AlphaFoldDB" id="A0A061H3E6"/>
<proteinExistence type="predicted"/>
<organism evidence="3 4">
    <name type="scientific">Pseudozyma flocculosa PF-1</name>
    <dbReference type="NCBI Taxonomy" id="1277687"/>
    <lineage>
        <taxon>Eukaryota</taxon>
        <taxon>Fungi</taxon>
        <taxon>Dikarya</taxon>
        <taxon>Basidiomycota</taxon>
        <taxon>Ustilaginomycotina</taxon>
        <taxon>Ustilaginomycetes</taxon>
        <taxon>Ustilaginales</taxon>
        <taxon>Ustilaginaceae</taxon>
        <taxon>Pseudozyma</taxon>
    </lineage>
</organism>
<dbReference type="PANTHER" id="PTHR35872:SF2">
    <property type="entry name" value="INTEGRAL MEMBRANE PROTEIN (AFU_ORTHOLOGUE AFUA_5G07110)"/>
    <property type="match status" value="1"/>
</dbReference>
<feature type="transmembrane region" description="Helical" evidence="2">
    <location>
        <begin position="201"/>
        <end position="218"/>
    </location>
</feature>
<feature type="transmembrane region" description="Helical" evidence="2">
    <location>
        <begin position="375"/>
        <end position="395"/>
    </location>
</feature>
<name>A0A061H3E6_9BASI</name>
<dbReference type="Proteomes" id="UP000053664">
    <property type="component" value="Unassembled WGS sequence"/>
</dbReference>
<dbReference type="PANTHER" id="PTHR35872">
    <property type="entry name" value="INTEGRAL MEMBRANE PROTEIN (AFU_ORTHOLOGUE AFUA_5G07110)"/>
    <property type="match status" value="1"/>
</dbReference>
<keyword evidence="2" id="KW-0812">Transmembrane</keyword>
<feature type="compositionally biased region" description="Low complexity" evidence="1">
    <location>
        <begin position="307"/>
        <end position="330"/>
    </location>
</feature>
<dbReference type="Pfam" id="PF11204">
    <property type="entry name" value="DUF2985"/>
    <property type="match status" value="1"/>
</dbReference>
<dbReference type="HOGENOM" id="CLU_015848_1_0_1"/>
<evidence type="ECO:0000313" key="4">
    <source>
        <dbReference type="Proteomes" id="UP000053664"/>
    </source>
</evidence>
<dbReference type="KEGG" id="pfp:PFL1_05283"/>
<keyword evidence="2" id="KW-0472">Membrane</keyword>
<reference evidence="3 4" key="1">
    <citation type="journal article" date="2013" name="Plant Cell">
        <title>The transition from a phytopathogenic smut ancestor to an anamorphic biocontrol agent deciphered by comparative whole-genome analysis.</title>
        <authorList>
            <person name="Lefebvre F."/>
            <person name="Joly D.L."/>
            <person name="Labbe C."/>
            <person name="Teichmann B."/>
            <person name="Linning R."/>
            <person name="Belzile F."/>
            <person name="Bakkeren G."/>
            <person name="Belanger R.R."/>
        </authorList>
    </citation>
    <scope>NUCLEOTIDE SEQUENCE [LARGE SCALE GENOMIC DNA]</scope>
    <source>
        <strain evidence="3 4">PF-1</strain>
    </source>
</reference>
<feature type="region of interest" description="Disordered" evidence="1">
    <location>
        <begin position="284"/>
        <end position="332"/>
    </location>
</feature>
<dbReference type="InterPro" id="IPR021369">
    <property type="entry name" value="DUF2985"/>
</dbReference>
<dbReference type="OrthoDB" id="3365211at2759"/>
<accession>A0A061H3E6</accession>
<sequence length="473" mass="51225">MATGRKRISRTVYRALRVFSFNPVPHAGHASSSGVDTEPGHRRHAYQSADSTAFDSAADEIIGVAEPLADTHRHLATVNASLLLPPLGRSARQDGGRPYGDFLRLDHVKTSSDEGLTEAQRRSGAGSDAAELDLAIEKVRAASKRQKLRRLGSSLRAFLATWEGIIMAVYGVLVVISGGALVLFLAGWVDHGRNKDWWVEFWSQFVNALFTIPGVGLIPWRIRDTWDICCIAHYQHTTWRRRRERGLPPLEDKHEIPTFDPSGGGATTLSQMLVSLTEQRKADIDDIDDDDGESGSGSSSGGARNETMPATTPMRATPATATGHAPTPGTDVQVLSRRQARRLKRIQQRLRRTQPWYLPDSTPARRAFPVGNAMLVMLLLDLNSVMQCLLCAAMWGYASHYQDRPPWMTATAIVLSFLSGIAAGVLIVVGSERAKRKAAVRQAIETTGTGTSTSTTAVDAASAAAAAAAADQA</sequence>
<dbReference type="eggNOG" id="ENOG502RQQT">
    <property type="taxonomic scope" value="Eukaryota"/>
</dbReference>
<keyword evidence="2" id="KW-1133">Transmembrane helix</keyword>
<dbReference type="GeneID" id="19319377"/>
<evidence type="ECO:0000256" key="1">
    <source>
        <dbReference type="SAM" id="MobiDB-lite"/>
    </source>
</evidence>